<dbReference type="GO" id="GO:0030628">
    <property type="term" value="F:pre-mRNA 3'-splice site binding"/>
    <property type="evidence" value="ECO:0007669"/>
    <property type="project" value="UniProtKB-UniRule"/>
</dbReference>
<gene>
    <name evidence="10" type="ORF">DdX_03402</name>
</gene>
<dbReference type="AlphaFoldDB" id="A0AAD4NAA8"/>
<dbReference type="PANTHER" id="PTHR12942">
    <property type="entry name" value="STEP II SPLICING FACTOR SLU7"/>
    <property type="match status" value="1"/>
</dbReference>
<dbReference type="Pfam" id="PF11708">
    <property type="entry name" value="Slu7"/>
    <property type="match status" value="1"/>
</dbReference>
<keyword evidence="6 8" id="KW-0508">mRNA splicing</keyword>
<dbReference type="EMBL" id="JAKKPZ010000003">
    <property type="protein sequence ID" value="KAI1723252.1"/>
    <property type="molecule type" value="Genomic_DNA"/>
</dbReference>
<protein>
    <recommendedName>
        <fullName evidence="3 8">Pre-mRNA-splicing factor SLU7</fullName>
    </recommendedName>
</protein>
<keyword evidence="7 8" id="KW-0539">Nucleus</keyword>
<evidence type="ECO:0000313" key="11">
    <source>
        <dbReference type="Proteomes" id="UP001201812"/>
    </source>
</evidence>
<proteinExistence type="inferred from homology"/>
<reference evidence="10" key="1">
    <citation type="submission" date="2022-01" db="EMBL/GenBank/DDBJ databases">
        <title>Genome Sequence Resource for Two Populations of Ditylenchus destructor, the Migratory Endoparasitic Phytonematode.</title>
        <authorList>
            <person name="Zhang H."/>
            <person name="Lin R."/>
            <person name="Xie B."/>
        </authorList>
    </citation>
    <scope>NUCLEOTIDE SEQUENCE</scope>
    <source>
        <strain evidence="10">BazhouSP</strain>
    </source>
</reference>
<keyword evidence="5 8" id="KW-0747">Spliceosome</keyword>
<evidence type="ECO:0000256" key="2">
    <source>
        <dbReference type="ARBA" id="ARBA00007203"/>
    </source>
</evidence>
<name>A0AAD4NAA8_9BILA</name>
<comment type="subunit">
    <text evidence="8">Associated with the spliceosome.</text>
</comment>
<accession>A0AAD4NAA8</accession>
<comment type="caution">
    <text evidence="10">The sequence shown here is derived from an EMBL/GenBank/DDBJ whole genome shotgun (WGS) entry which is preliminary data.</text>
</comment>
<dbReference type="InterPro" id="IPR039974">
    <property type="entry name" value="Splicing_factor_SLU7"/>
</dbReference>
<sequence>MGHAKKQCMEKPRAVGAKYSNTNIASDDTILHDLELDFDAKRDRWSGYDSNEYKKVQNEFEKAEEIRKIIKAQNVNVLIYVRKLNSEYNDKPSNTSHVSVSLLCLFSAFR</sequence>
<evidence type="ECO:0000256" key="5">
    <source>
        <dbReference type="ARBA" id="ARBA00022728"/>
    </source>
</evidence>
<comment type="function">
    <text evidence="8">Involved in pre-mRNA splicing.</text>
</comment>
<evidence type="ECO:0000256" key="4">
    <source>
        <dbReference type="ARBA" id="ARBA00022664"/>
    </source>
</evidence>
<keyword evidence="11" id="KW-1185">Reference proteome</keyword>
<keyword evidence="4 8" id="KW-0507">mRNA processing</keyword>
<feature type="domain" description="Pre-mRNA-splicing factor SLU7" evidence="9">
    <location>
        <begin position="36"/>
        <end position="83"/>
    </location>
</feature>
<dbReference type="InterPro" id="IPR021715">
    <property type="entry name" value="Slu7_dom"/>
</dbReference>
<comment type="subcellular location">
    <subcellularLocation>
        <location evidence="1 8">Nucleus</location>
    </subcellularLocation>
</comment>
<evidence type="ECO:0000256" key="6">
    <source>
        <dbReference type="ARBA" id="ARBA00023187"/>
    </source>
</evidence>
<organism evidence="10 11">
    <name type="scientific">Ditylenchus destructor</name>
    <dbReference type="NCBI Taxonomy" id="166010"/>
    <lineage>
        <taxon>Eukaryota</taxon>
        <taxon>Metazoa</taxon>
        <taxon>Ecdysozoa</taxon>
        <taxon>Nematoda</taxon>
        <taxon>Chromadorea</taxon>
        <taxon>Rhabditida</taxon>
        <taxon>Tylenchina</taxon>
        <taxon>Tylenchomorpha</taxon>
        <taxon>Sphaerularioidea</taxon>
        <taxon>Anguinidae</taxon>
        <taxon>Anguininae</taxon>
        <taxon>Ditylenchus</taxon>
    </lineage>
</organism>
<dbReference type="GO" id="GO:0005681">
    <property type="term" value="C:spliceosomal complex"/>
    <property type="evidence" value="ECO:0007669"/>
    <property type="project" value="UniProtKB-UniRule"/>
</dbReference>
<evidence type="ECO:0000256" key="1">
    <source>
        <dbReference type="ARBA" id="ARBA00004123"/>
    </source>
</evidence>
<evidence type="ECO:0000256" key="3">
    <source>
        <dbReference type="ARBA" id="ARBA00021377"/>
    </source>
</evidence>
<evidence type="ECO:0000256" key="8">
    <source>
        <dbReference type="RuleBase" id="RU367071"/>
    </source>
</evidence>
<dbReference type="PANTHER" id="PTHR12942:SF2">
    <property type="entry name" value="PRE-MRNA-SPLICING FACTOR SLU7"/>
    <property type="match status" value="1"/>
</dbReference>
<evidence type="ECO:0000256" key="7">
    <source>
        <dbReference type="ARBA" id="ARBA00023242"/>
    </source>
</evidence>
<dbReference type="Proteomes" id="UP001201812">
    <property type="component" value="Unassembled WGS sequence"/>
</dbReference>
<comment type="similarity">
    <text evidence="2 8">Belongs to the SLU7 family.</text>
</comment>
<evidence type="ECO:0000313" key="10">
    <source>
        <dbReference type="EMBL" id="KAI1723252.1"/>
    </source>
</evidence>
<dbReference type="GO" id="GO:0000398">
    <property type="term" value="P:mRNA splicing, via spliceosome"/>
    <property type="evidence" value="ECO:0007669"/>
    <property type="project" value="UniProtKB-UniRule"/>
</dbReference>
<evidence type="ECO:0000259" key="9">
    <source>
        <dbReference type="Pfam" id="PF11708"/>
    </source>
</evidence>